<sequence length="786" mass="86142">MAHVIIDDARASEHGSGVLLSRASLLLECARDSVQRRHAAGVDGDGDGDEDGRVAIRKQAIRSQLEGQEDGVRHDTQPVALQPGPDPDKLLQEVASIRATVEDGSWMAGEKEGSSVQRRRIASSSAACAPLKRARTEAAPPTDEDARSPVERFFSLPELAGPFLTPSSSSQLDIPDLVALSHVSKSMRSLTLPLLVHRVNVRLTKAGKLLAFFRANQGIISHVKYLRVWDDVAHYHAHFDRDDFGLAIRNPQAPDYAPDAWSDLGQLFAAFEEAAASTPPPLVELSFGQFELAKLGEQLRPAHRLLSRIASLRIISDFGTSRAKNMTQAAVSGLFRTHGPALAAGLEVLLRLIFDAQDQAHQASSSAAGLTHFSFAALSPHAYGVVLPRFDAGIWARLAAQVHDLTLTLQHCVDEDVVNFIALLQQQDCHWPLLRRAHLAIYHFSAEDLSEEWATAQRDFLARNTQLEHVLFDTNDYGGELEPLWIDVALPRLRTAHIELEPLEEEAQLAFARRHPHLETLRSGWPTPAASVFAGTDTQEGGANGRQTLRKLEGGTSAIIAFLDAGVRLRHIRTEIWRNSEYTFSAPAPSITCAEYVLKTASFPALLAGGPAGTASVLRLESTPNLVELALSIGQGARGRERDEPHESLGLLSQLLAHLAPVCAQLRALCVHYQAAADLPADEEELTNRLLGEGTGLPPKLEYLTWFVPFDNRIEHFRIIRFLGPSADEDSGLAQYQARIRLQRLTGRFRPAVDRATGVWEDLNDAGSALTLFDHIGDGEPRLKYV</sequence>
<dbReference type="EMBL" id="JAPDMQ010000310">
    <property type="protein sequence ID" value="KAK0527451.1"/>
    <property type="molecule type" value="Genomic_DNA"/>
</dbReference>
<protein>
    <submittedName>
        <fullName evidence="2">Uncharacterized protein</fullName>
    </submittedName>
</protein>
<feature type="region of interest" description="Disordered" evidence="1">
    <location>
        <begin position="109"/>
        <end position="147"/>
    </location>
</feature>
<organism evidence="2 3">
    <name type="scientific">Tilletia horrida</name>
    <dbReference type="NCBI Taxonomy" id="155126"/>
    <lineage>
        <taxon>Eukaryota</taxon>
        <taxon>Fungi</taxon>
        <taxon>Dikarya</taxon>
        <taxon>Basidiomycota</taxon>
        <taxon>Ustilaginomycotina</taxon>
        <taxon>Exobasidiomycetes</taxon>
        <taxon>Tilletiales</taxon>
        <taxon>Tilletiaceae</taxon>
        <taxon>Tilletia</taxon>
    </lineage>
</organism>
<keyword evidence="3" id="KW-1185">Reference proteome</keyword>
<evidence type="ECO:0000313" key="3">
    <source>
        <dbReference type="Proteomes" id="UP001176521"/>
    </source>
</evidence>
<name>A0AAN6GAW3_9BASI</name>
<accession>A0AAN6GAW3</accession>
<evidence type="ECO:0000313" key="2">
    <source>
        <dbReference type="EMBL" id="KAK0527451.1"/>
    </source>
</evidence>
<dbReference type="Proteomes" id="UP001176521">
    <property type="component" value="Unassembled WGS sequence"/>
</dbReference>
<proteinExistence type="predicted"/>
<feature type="region of interest" description="Disordered" evidence="1">
    <location>
        <begin position="65"/>
        <end position="87"/>
    </location>
</feature>
<comment type="caution">
    <text evidence="2">The sequence shown here is derived from an EMBL/GenBank/DDBJ whole genome shotgun (WGS) entry which is preliminary data.</text>
</comment>
<reference evidence="2" key="1">
    <citation type="journal article" date="2023" name="PhytoFront">
        <title>Draft Genome Resources of Seven Strains of Tilletia horrida, Causal Agent of Kernel Smut of Rice.</title>
        <authorList>
            <person name="Khanal S."/>
            <person name="Antony Babu S."/>
            <person name="Zhou X.G."/>
        </authorList>
    </citation>
    <scope>NUCLEOTIDE SEQUENCE</scope>
    <source>
        <strain evidence="2">TX3</strain>
    </source>
</reference>
<gene>
    <name evidence="2" type="ORF">OC842_004866</name>
</gene>
<evidence type="ECO:0000256" key="1">
    <source>
        <dbReference type="SAM" id="MobiDB-lite"/>
    </source>
</evidence>
<dbReference type="AlphaFoldDB" id="A0AAN6GAW3"/>